<reference evidence="12" key="1">
    <citation type="submission" date="2021-02" db="EMBL/GenBank/DDBJ databases">
        <title>Genome sequence Cadophora malorum strain M34.</title>
        <authorList>
            <person name="Stefanovic E."/>
            <person name="Vu D."/>
            <person name="Scully C."/>
            <person name="Dijksterhuis J."/>
            <person name="Roader J."/>
            <person name="Houbraken J."/>
        </authorList>
    </citation>
    <scope>NUCLEOTIDE SEQUENCE</scope>
    <source>
        <strain evidence="12">M34</strain>
    </source>
</reference>
<evidence type="ECO:0000313" key="12">
    <source>
        <dbReference type="EMBL" id="KAG4424294.1"/>
    </source>
</evidence>
<dbReference type="InterPro" id="IPR036640">
    <property type="entry name" value="ABC1_TM_sf"/>
</dbReference>
<gene>
    <name evidence="12" type="ORF">IFR04_002535</name>
</gene>
<feature type="transmembrane region" description="Helical" evidence="9">
    <location>
        <begin position="321"/>
        <end position="341"/>
    </location>
</feature>
<dbReference type="InterPro" id="IPR027417">
    <property type="entry name" value="P-loop_NTPase"/>
</dbReference>
<dbReference type="InterPro" id="IPR044726">
    <property type="entry name" value="ABCC_6TM_D2"/>
</dbReference>
<feature type="transmembrane region" description="Helical" evidence="9">
    <location>
        <begin position="1139"/>
        <end position="1166"/>
    </location>
</feature>
<dbReference type="FunFam" id="3.40.50.300:FF:000838">
    <property type="entry name" value="ABC multidrug transporter (Eurofung)"/>
    <property type="match status" value="1"/>
</dbReference>
<dbReference type="GO" id="GO:0005886">
    <property type="term" value="C:plasma membrane"/>
    <property type="evidence" value="ECO:0007669"/>
    <property type="project" value="UniProtKB-SubCell"/>
</dbReference>
<dbReference type="PANTHER" id="PTHR24223">
    <property type="entry name" value="ATP-BINDING CASSETTE SUB-FAMILY C"/>
    <property type="match status" value="1"/>
</dbReference>
<feature type="domain" description="ABC transmembrane type-1" evidence="11">
    <location>
        <begin position="940"/>
        <end position="1205"/>
    </location>
</feature>
<feature type="transmembrane region" description="Helical" evidence="9">
    <location>
        <begin position="80"/>
        <end position="98"/>
    </location>
</feature>
<evidence type="ECO:0000259" key="10">
    <source>
        <dbReference type="PROSITE" id="PS50893"/>
    </source>
</evidence>
<comment type="subcellular location">
    <subcellularLocation>
        <location evidence="1">Cell membrane</location>
        <topology evidence="1">Multi-pass membrane protein</topology>
    </subcellularLocation>
</comment>
<keyword evidence="2" id="KW-0813">Transport</keyword>
<dbReference type="CDD" id="cd03244">
    <property type="entry name" value="ABCC_MRP_domain2"/>
    <property type="match status" value="1"/>
</dbReference>
<evidence type="ECO:0008006" key="14">
    <source>
        <dbReference type="Google" id="ProtNLM"/>
    </source>
</evidence>
<keyword evidence="13" id="KW-1185">Reference proteome</keyword>
<evidence type="ECO:0000313" key="13">
    <source>
        <dbReference type="Proteomes" id="UP000664132"/>
    </source>
</evidence>
<feature type="transmembrane region" description="Helical" evidence="9">
    <location>
        <begin position="418"/>
        <end position="437"/>
    </location>
</feature>
<dbReference type="CDD" id="cd18579">
    <property type="entry name" value="ABC_6TM_ABCC_D1"/>
    <property type="match status" value="1"/>
</dbReference>
<dbReference type="EMBL" id="JAFJYH010000022">
    <property type="protein sequence ID" value="KAG4424294.1"/>
    <property type="molecule type" value="Genomic_DNA"/>
</dbReference>
<dbReference type="PROSITE" id="PS50893">
    <property type="entry name" value="ABC_TRANSPORTER_2"/>
    <property type="match status" value="2"/>
</dbReference>
<feature type="transmembrane region" description="Helical" evidence="9">
    <location>
        <begin position="537"/>
        <end position="556"/>
    </location>
</feature>
<feature type="domain" description="ABC transporter" evidence="10">
    <location>
        <begin position="640"/>
        <end position="870"/>
    </location>
</feature>
<dbReference type="SUPFAM" id="SSF52540">
    <property type="entry name" value="P-loop containing nucleoside triphosphate hydrolases"/>
    <property type="match status" value="2"/>
</dbReference>
<dbReference type="InterPro" id="IPR011527">
    <property type="entry name" value="ABC1_TM_dom"/>
</dbReference>
<feature type="transmembrane region" description="Helical" evidence="9">
    <location>
        <begin position="499"/>
        <end position="525"/>
    </location>
</feature>
<dbReference type="InterPro" id="IPR050173">
    <property type="entry name" value="ABC_transporter_C-like"/>
</dbReference>
<feature type="transmembrane region" description="Helical" evidence="9">
    <location>
        <begin position="110"/>
        <end position="130"/>
    </location>
</feature>
<dbReference type="SUPFAM" id="SSF90123">
    <property type="entry name" value="ABC transporter transmembrane region"/>
    <property type="match status" value="2"/>
</dbReference>
<keyword evidence="3" id="KW-1003">Cell membrane</keyword>
<proteinExistence type="predicted"/>
<keyword evidence="5" id="KW-0547">Nucleotide-binding</keyword>
<evidence type="ECO:0000256" key="1">
    <source>
        <dbReference type="ARBA" id="ARBA00004651"/>
    </source>
</evidence>
<dbReference type="InterPro" id="IPR044746">
    <property type="entry name" value="ABCC_6TM_D1"/>
</dbReference>
<evidence type="ECO:0000256" key="3">
    <source>
        <dbReference type="ARBA" id="ARBA00022475"/>
    </source>
</evidence>
<dbReference type="Pfam" id="PF24357">
    <property type="entry name" value="TMD0_ABC"/>
    <property type="match status" value="1"/>
</dbReference>
<dbReference type="Gene3D" id="3.40.50.300">
    <property type="entry name" value="P-loop containing nucleotide triphosphate hydrolases"/>
    <property type="match status" value="2"/>
</dbReference>
<dbReference type="GO" id="GO:0140359">
    <property type="term" value="F:ABC-type transporter activity"/>
    <property type="evidence" value="ECO:0007669"/>
    <property type="project" value="InterPro"/>
</dbReference>
<dbReference type="GO" id="GO:0005524">
    <property type="term" value="F:ATP binding"/>
    <property type="evidence" value="ECO:0007669"/>
    <property type="project" value="UniProtKB-KW"/>
</dbReference>
<dbReference type="InterPro" id="IPR003439">
    <property type="entry name" value="ABC_transporter-like_ATP-bd"/>
</dbReference>
<evidence type="ECO:0000256" key="9">
    <source>
        <dbReference type="SAM" id="Phobius"/>
    </source>
</evidence>
<evidence type="ECO:0000259" key="11">
    <source>
        <dbReference type="PROSITE" id="PS50929"/>
    </source>
</evidence>
<feature type="transmembrane region" description="Helical" evidence="9">
    <location>
        <begin position="1062"/>
        <end position="1079"/>
    </location>
</feature>
<feature type="transmembrane region" description="Helical" evidence="9">
    <location>
        <begin position="41"/>
        <end position="59"/>
    </location>
</feature>
<keyword evidence="8 9" id="KW-0472">Membrane</keyword>
<evidence type="ECO:0000256" key="6">
    <source>
        <dbReference type="ARBA" id="ARBA00022840"/>
    </source>
</evidence>
<keyword evidence="6" id="KW-0067">ATP-binding</keyword>
<evidence type="ECO:0000256" key="5">
    <source>
        <dbReference type="ARBA" id="ARBA00022741"/>
    </source>
</evidence>
<dbReference type="Proteomes" id="UP000664132">
    <property type="component" value="Unassembled WGS sequence"/>
</dbReference>
<evidence type="ECO:0000256" key="7">
    <source>
        <dbReference type="ARBA" id="ARBA00022989"/>
    </source>
</evidence>
<dbReference type="Pfam" id="PF00664">
    <property type="entry name" value="ABC_membrane"/>
    <property type="match status" value="1"/>
</dbReference>
<dbReference type="PANTHER" id="PTHR24223:SF269">
    <property type="entry name" value="ABC MULTIDRUG TRANSPORTER (EUROFUNG)-RELATED"/>
    <property type="match status" value="1"/>
</dbReference>
<dbReference type="OrthoDB" id="6500128at2759"/>
<feature type="transmembrane region" description="Helical" evidence="9">
    <location>
        <begin position="914"/>
        <end position="937"/>
    </location>
</feature>
<dbReference type="Pfam" id="PF00005">
    <property type="entry name" value="ABC_tran"/>
    <property type="match status" value="2"/>
</dbReference>
<keyword evidence="4 9" id="KW-0812">Transmembrane</keyword>
<feature type="transmembrane region" description="Helical" evidence="9">
    <location>
        <begin position="1178"/>
        <end position="1200"/>
    </location>
</feature>
<comment type="caution">
    <text evidence="12">The sequence shown here is derived from an EMBL/GenBank/DDBJ whole genome shotgun (WGS) entry which is preliminary data.</text>
</comment>
<evidence type="ECO:0000256" key="4">
    <source>
        <dbReference type="ARBA" id="ARBA00022692"/>
    </source>
</evidence>
<protein>
    <recommendedName>
        <fullName evidence="14">ABC transporter</fullName>
    </recommendedName>
</protein>
<dbReference type="SMART" id="SM00382">
    <property type="entry name" value="AAA"/>
    <property type="match status" value="2"/>
</dbReference>
<dbReference type="CDD" id="cd18580">
    <property type="entry name" value="ABC_6TM_ABCC_D2"/>
    <property type="match status" value="1"/>
</dbReference>
<dbReference type="InterPro" id="IPR003593">
    <property type="entry name" value="AAA+_ATPase"/>
</dbReference>
<dbReference type="PROSITE" id="PS00211">
    <property type="entry name" value="ABC_TRANSPORTER_1"/>
    <property type="match status" value="1"/>
</dbReference>
<dbReference type="GO" id="GO:0016887">
    <property type="term" value="F:ATP hydrolysis activity"/>
    <property type="evidence" value="ECO:0007669"/>
    <property type="project" value="InterPro"/>
</dbReference>
<dbReference type="CDD" id="cd03250">
    <property type="entry name" value="ABCC_MRP_domain1"/>
    <property type="match status" value="1"/>
</dbReference>
<dbReference type="FunFam" id="1.20.1560.10:FF:000066">
    <property type="entry name" value="ABC multidrug transporter (Eurofung)"/>
    <property type="match status" value="1"/>
</dbReference>
<feature type="domain" description="ABC transporter" evidence="10">
    <location>
        <begin position="1242"/>
        <end position="1474"/>
    </location>
</feature>
<keyword evidence="7 9" id="KW-1133">Transmembrane helix</keyword>
<dbReference type="InterPro" id="IPR017871">
    <property type="entry name" value="ABC_transporter-like_CS"/>
</dbReference>
<dbReference type="InterPro" id="IPR056227">
    <property type="entry name" value="TMD0_ABC"/>
</dbReference>
<feature type="domain" description="ABC transmembrane type-1" evidence="11">
    <location>
        <begin position="288"/>
        <end position="564"/>
    </location>
</feature>
<dbReference type="Gene3D" id="1.20.1560.10">
    <property type="entry name" value="ABC transporter type 1, transmembrane domain"/>
    <property type="match status" value="2"/>
</dbReference>
<organism evidence="12 13">
    <name type="scientific">Cadophora malorum</name>
    <dbReference type="NCBI Taxonomy" id="108018"/>
    <lineage>
        <taxon>Eukaryota</taxon>
        <taxon>Fungi</taxon>
        <taxon>Dikarya</taxon>
        <taxon>Ascomycota</taxon>
        <taxon>Pezizomycotina</taxon>
        <taxon>Leotiomycetes</taxon>
        <taxon>Helotiales</taxon>
        <taxon>Ploettnerulaceae</taxon>
        <taxon>Cadophora</taxon>
    </lineage>
</organism>
<dbReference type="FunFam" id="1.20.1560.10:FF:000055">
    <property type="entry name" value="ABC multidrug transporter (Eurofung)"/>
    <property type="match status" value="1"/>
</dbReference>
<sequence length="1475" mass="161928">MNRHAGLSLLQPRAVNSTTLDNNFGPFLQIPGKETFDFTLFFEETILSIGPSALLLLLIPPRIFRLWKSPRKVTGSYLQTTKITILAIFSILQIVNVVEVSQSSRRTRASLAAALLALFASLGLCLLSNIEHTKNIRPSSIINAYLLITLPFDAAQVRTRWLRGDNPVGNGVASAILAVKLSLLVSEAIEKRGLLFTPYTSPSPEATSGLYSRGFFWWLNPLFRLGFSNVVNDSDLFSADEDLLSRSLETKFSRHWENRSSYPEKHTLVWVMLRTMLKPLAASVPPRLVFIFLRFMQPLLIRRIIELVGEPNSKSADNRGWGLTAAVGLVYFGLALTGGAYQHKANRMATMVRGSLVNAVYAQTLDLSITSLDESAAVTLMSSDVERICEPLISIHNMWSSPIEIALAIWLLSREIGISLLGPLLITGLAISGPFLISGRMGKAQMTWIKRIQTRIDTTAKILDSIKGVKMLGLSPKLSSIVSQLRLDEVTESLKMRKLMVAMITFGNMSDILAPGAAFAIYVIVATINGQTLDVTSAYTALSLIALLVAPIRAFVFSTPPLIAAISCFDRIETFLSSPTKKDHRMLLSGTKFRQLPDSEGPVKSAAKPSPTTGDLTISSDIELNEITPVKDTNTLPAAINVKNLTLAWSDTEGDDTVINDVTFDVQLAQLTMIVGPVGSGKSSLLRGLLGETPSSKGNVYINQLHASFVGQNPWIQNDTIRNNIIGVTAFEPEWYSKVLHACALDTDIDSLSEGDSTPVGTGGAALSGGQRLRVAFSRAVYSRKRILILDDVFSGLDATSEDRIFSRLLGKTGLLRQLDTTVILVTHAAHRLSYADHIISLSSSGSITEQGTFQQLMKSHGYVASLAARHTVESENGVAEVPAPPKTPTDDVARQNAAADLNRPVGNWSVYRFYFLGAGWKNIWILAGMTVCNASFDRFPDVWIKFWTSAVAAHGNSVNGLYLGILLGVEVLAMSTIICLALLLFIVMIPNSAVFFHGQLLETVQNAPLSFFTSTDVGQIVNRFSQDLSVIDSELPLAALVLTNNLVTAIIQAILISVSTSYFAAALPFVMIVVYFIQKFYLRTSRQLRLMDLEAKAPLYSNFLETLSGLVTIRAFGWEKEMEQRNMLLLDASQRPFYLLYCIQRWLSLVVDLMVAMLAVLLVGLIVKFRHNMDTGFVGVALINIMSFSMILAVVVQHWTMIETSVGAVSRIQTFVKSTHSENLPEESQEVSSEWPSQGRIEVSNVSATYSRDLDPALKQISISIPAGQKVGICGPSGSGKSSFVALIFHMLNIQSGTIRIDAVDISKIPRQKLREQLSVIPQEPIFLKGTIRQNLDPLDAASDAAVELAIQKVGLWTIVTEAGGLDVSMEPEDLLSHGQRQLFCLARAMLRSSKVLVIDEPTASVDLQTDQLVQMIISEHFKECTIITVAHRLQTIRHYDRIVVFGNGRIMEYGEPDVLLADEGSKFKALWDS</sequence>
<evidence type="ECO:0000256" key="2">
    <source>
        <dbReference type="ARBA" id="ARBA00022448"/>
    </source>
</evidence>
<evidence type="ECO:0000256" key="8">
    <source>
        <dbReference type="ARBA" id="ARBA00023136"/>
    </source>
</evidence>
<accession>A0A8H7WGB9</accession>
<name>A0A8H7WGB9_9HELO</name>
<dbReference type="PROSITE" id="PS50929">
    <property type="entry name" value="ABC_TM1F"/>
    <property type="match status" value="2"/>
</dbReference>
<feature type="transmembrane region" description="Helical" evidence="9">
    <location>
        <begin position="962"/>
        <end position="988"/>
    </location>
</feature>